<name>A0A7M4D7A6_9BACT</name>
<dbReference type="EMBL" id="QTZN02000026">
    <property type="protein sequence ID" value="MVB07740.1"/>
    <property type="molecule type" value="Genomic_DNA"/>
</dbReference>
<dbReference type="Proteomes" id="UP000462449">
    <property type="component" value="Unassembled WGS sequence"/>
</dbReference>
<dbReference type="Proteomes" id="UP000285951">
    <property type="component" value="Unassembled WGS sequence"/>
</dbReference>
<dbReference type="EMBL" id="WOTW01000026">
    <property type="protein sequence ID" value="MUP38535.1"/>
    <property type="molecule type" value="Genomic_DNA"/>
</dbReference>
<dbReference type="InterPro" id="IPR021352">
    <property type="entry name" value="DUF2971"/>
</dbReference>
<reference evidence="1 4" key="2">
    <citation type="submission" date="2019-12" db="EMBL/GenBank/DDBJ databases">
        <title>Draft genome sequence of Labilibaculum sp. strain 44 isolated from deep waters of Black Sea.</title>
        <authorList>
            <person name="Yadav S."/>
            <person name="Villanueva L."/>
        </authorList>
    </citation>
    <scope>NUCLEOTIDE SEQUENCE [LARGE SCALE GENOMIC DNA]</scope>
    <source>
        <strain evidence="1 4">44</strain>
    </source>
</reference>
<dbReference type="OrthoDB" id="1007712at2"/>
<evidence type="ECO:0000313" key="1">
    <source>
        <dbReference type="EMBL" id="MUP38535.1"/>
    </source>
</evidence>
<reference evidence="2 3" key="1">
    <citation type="submission" date="2019-11" db="EMBL/GenBank/DDBJ databases">
        <title>Draft genome sequence of Labilibaculum sp. strain SYP isolated from Black Sea.</title>
        <authorList>
            <person name="Yadav S."/>
            <person name="Villanueva L."/>
        </authorList>
    </citation>
    <scope>NUCLEOTIDE SEQUENCE [LARGE SCALE GENOMIC DNA]</scope>
    <source>
        <strain evidence="2 3">44</strain>
    </source>
</reference>
<evidence type="ECO:0000313" key="4">
    <source>
        <dbReference type="Proteomes" id="UP000462449"/>
    </source>
</evidence>
<dbReference type="Pfam" id="PF11185">
    <property type="entry name" value="DUF2971"/>
    <property type="match status" value="1"/>
</dbReference>
<sequence>MIIYHYCSLNSFINITKSKMLWMSSLRHMNDPFETKIGLDIISELLYDVFPELRNRIDWDRINNEYFLGCSFSLNGDVLSQWRAYTDNGNGFSLGFNSEKLSNCNKEDDYKGLKIPNRHSLDKIFYNKDDFCSHVNNYLTDYRAEYGIPSEETSYPKKKLSKFLHSLFRLSCFYKDSFYAEEKEIRYIVPSSRKLIINPIMKEDKEFDFRASDIGLTPYSKLKIAKNEIHAIEEIVLGPKNESIIQDIELFMNINGFHNIQIYKSKGNYR</sequence>
<evidence type="ECO:0000313" key="2">
    <source>
        <dbReference type="EMBL" id="MVB07740.1"/>
    </source>
</evidence>
<accession>A0A7M4D7A6</accession>
<comment type="caution">
    <text evidence="1">The sequence shown here is derived from an EMBL/GenBank/DDBJ whole genome shotgun (WGS) entry which is preliminary data.</text>
</comment>
<gene>
    <name evidence="2" type="ORF">DWB62_011985</name>
    <name evidence="1" type="ORF">GNY23_11985</name>
</gene>
<evidence type="ECO:0000313" key="3">
    <source>
        <dbReference type="Proteomes" id="UP000285951"/>
    </source>
</evidence>
<proteinExistence type="predicted"/>
<protein>
    <submittedName>
        <fullName evidence="1">DUF2971 domain-containing protein</fullName>
    </submittedName>
</protein>
<dbReference type="AlphaFoldDB" id="A0A7M4D7A6"/>
<keyword evidence="3" id="KW-1185">Reference proteome</keyword>
<organism evidence="1 4">
    <name type="scientific">Labilibaculum euxinus</name>
    <dbReference type="NCBI Taxonomy" id="2686357"/>
    <lineage>
        <taxon>Bacteria</taxon>
        <taxon>Pseudomonadati</taxon>
        <taxon>Bacteroidota</taxon>
        <taxon>Bacteroidia</taxon>
        <taxon>Marinilabiliales</taxon>
        <taxon>Marinifilaceae</taxon>
        <taxon>Labilibaculum</taxon>
    </lineage>
</organism>